<protein>
    <recommendedName>
        <fullName evidence="1">SF4 helicase domain-containing protein</fullName>
    </recommendedName>
</protein>
<dbReference type="InterPro" id="IPR007694">
    <property type="entry name" value="DNA_helicase_DnaB-like_C"/>
</dbReference>
<dbReference type="AlphaFoldDB" id="A0A383CK35"/>
<dbReference type="GO" id="GO:0006260">
    <property type="term" value="P:DNA replication"/>
    <property type="evidence" value="ECO:0007669"/>
    <property type="project" value="InterPro"/>
</dbReference>
<evidence type="ECO:0000259" key="1">
    <source>
        <dbReference type="PROSITE" id="PS51199"/>
    </source>
</evidence>
<evidence type="ECO:0000313" key="2">
    <source>
        <dbReference type="EMBL" id="SVE32494.1"/>
    </source>
</evidence>
<dbReference type="Pfam" id="PF03796">
    <property type="entry name" value="DnaB_C"/>
    <property type="match status" value="1"/>
</dbReference>
<accession>A0A383CK35</accession>
<dbReference type="PROSITE" id="PS51199">
    <property type="entry name" value="SF4_HELICASE"/>
    <property type="match status" value="1"/>
</dbReference>
<dbReference type="PANTHER" id="PTHR30153:SF2">
    <property type="entry name" value="REPLICATIVE DNA HELICASE"/>
    <property type="match status" value="1"/>
</dbReference>
<name>A0A383CK35_9ZZZZ</name>
<reference evidence="2" key="1">
    <citation type="submission" date="2018-05" db="EMBL/GenBank/DDBJ databases">
        <authorList>
            <person name="Lanie J.A."/>
            <person name="Ng W.-L."/>
            <person name="Kazmierczak K.M."/>
            <person name="Andrzejewski T.M."/>
            <person name="Davidsen T.M."/>
            <person name="Wayne K.J."/>
            <person name="Tettelin H."/>
            <person name="Glass J.I."/>
            <person name="Rusch D."/>
            <person name="Podicherti R."/>
            <person name="Tsui H.-C.T."/>
            <person name="Winkler M.E."/>
        </authorList>
    </citation>
    <scope>NUCLEOTIDE SEQUENCE</scope>
</reference>
<dbReference type="GO" id="GO:0005829">
    <property type="term" value="C:cytosol"/>
    <property type="evidence" value="ECO:0007669"/>
    <property type="project" value="TreeGrafter"/>
</dbReference>
<dbReference type="GO" id="GO:0005524">
    <property type="term" value="F:ATP binding"/>
    <property type="evidence" value="ECO:0007669"/>
    <property type="project" value="InterPro"/>
</dbReference>
<dbReference type="Gene3D" id="3.40.50.300">
    <property type="entry name" value="P-loop containing nucleotide triphosphate hydrolases"/>
    <property type="match status" value="1"/>
</dbReference>
<dbReference type="CDD" id="cd00984">
    <property type="entry name" value="DnaB_C"/>
    <property type="match status" value="1"/>
</dbReference>
<dbReference type="GO" id="GO:0003678">
    <property type="term" value="F:DNA helicase activity"/>
    <property type="evidence" value="ECO:0007669"/>
    <property type="project" value="InterPro"/>
</dbReference>
<feature type="non-terminal residue" evidence="2">
    <location>
        <position position="1"/>
    </location>
</feature>
<dbReference type="SUPFAM" id="SSF52540">
    <property type="entry name" value="P-loop containing nucleoside triphosphate hydrolases"/>
    <property type="match status" value="1"/>
</dbReference>
<dbReference type="PANTHER" id="PTHR30153">
    <property type="entry name" value="REPLICATIVE DNA HELICASE DNAB"/>
    <property type="match status" value="1"/>
</dbReference>
<dbReference type="InterPro" id="IPR027417">
    <property type="entry name" value="P-loop_NTPase"/>
</dbReference>
<sequence>QRVLFSEAKVTSGDARRGQLGPEKWQRVVDAASKVHSLPIYFDDASVITVTDIRAKSRRLKSMKGIDLIIVDYLQLMEDSSGDNRQQEIANISRNLKNLAKELDVPIIAVSQLNRAAEAREDKRPRLGDLRESGAIEQDADIVMMLYRDDYYDPASELTGIAEVNIVKNRSGETGKISMNFQKEFTQFNDLARQQ</sequence>
<feature type="domain" description="SF4 helicase" evidence="1">
    <location>
        <begin position="1"/>
        <end position="195"/>
    </location>
</feature>
<organism evidence="2">
    <name type="scientific">marine metagenome</name>
    <dbReference type="NCBI Taxonomy" id="408172"/>
    <lineage>
        <taxon>unclassified sequences</taxon>
        <taxon>metagenomes</taxon>
        <taxon>ecological metagenomes</taxon>
    </lineage>
</organism>
<dbReference type="EMBL" id="UINC01209466">
    <property type="protein sequence ID" value="SVE32494.1"/>
    <property type="molecule type" value="Genomic_DNA"/>
</dbReference>
<gene>
    <name evidence="2" type="ORF">METZ01_LOCUS485348</name>
</gene>
<proteinExistence type="predicted"/>